<evidence type="ECO:0000313" key="3">
    <source>
        <dbReference type="EMBL" id="TFY69239.1"/>
    </source>
</evidence>
<feature type="region of interest" description="Disordered" evidence="1">
    <location>
        <begin position="50"/>
        <end position="74"/>
    </location>
</feature>
<dbReference type="AlphaFoldDB" id="A0A4Y9Z780"/>
<keyword evidence="4" id="KW-1185">Reference proteome</keyword>
<proteinExistence type="predicted"/>
<dbReference type="PANTHER" id="PTHR38248">
    <property type="entry name" value="FUNK1 6"/>
    <property type="match status" value="1"/>
</dbReference>
<evidence type="ECO:0000313" key="4">
    <source>
        <dbReference type="Proteomes" id="UP000298327"/>
    </source>
</evidence>
<dbReference type="OrthoDB" id="5592585at2759"/>
<gene>
    <name evidence="3" type="ORF">EVG20_g3229</name>
</gene>
<dbReference type="GO" id="GO:0005524">
    <property type="term" value="F:ATP binding"/>
    <property type="evidence" value="ECO:0007669"/>
    <property type="project" value="InterPro"/>
</dbReference>
<dbReference type="Proteomes" id="UP000298327">
    <property type="component" value="Unassembled WGS sequence"/>
</dbReference>
<reference evidence="3 4" key="1">
    <citation type="submission" date="2019-02" db="EMBL/GenBank/DDBJ databases">
        <title>Genome sequencing of the rare red list fungi Dentipellis fragilis.</title>
        <authorList>
            <person name="Buettner E."/>
            <person name="Kellner H."/>
        </authorList>
    </citation>
    <scope>NUCLEOTIDE SEQUENCE [LARGE SCALE GENOMIC DNA]</scope>
    <source>
        <strain evidence="3 4">DSM 105465</strain>
    </source>
</reference>
<feature type="compositionally biased region" description="Polar residues" evidence="1">
    <location>
        <begin position="64"/>
        <end position="74"/>
    </location>
</feature>
<dbReference type="InterPro" id="IPR011009">
    <property type="entry name" value="Kinase-like_dom_sf"/>
</dbReference>
<evidence type="ECO:0000256" key="1">
    <source>
        <dbReference type="SAM" id="MobiDB-lite"/>
    </source>
</evidence>
<accession>A0A4Y9Z780</accession>
<feature type="domain" description="Protein kinase" evidence="2">
    <location>
        <begin position="346"/>
        <end position="655"/>
    </location>
</feature>
<protein>
    <recommendedName>
        <fullName evidence="2">Protein kinase domain-containing protein</fullName>
    </recommendedName>
</protein>
<dbReference type="InterPro" id="IPR000719">
    <property type="entry name" value="Prot_kinase_dom"/>
</dbReference>
<dbReference type="Gene3D" id="1.10.510.10">
    <property type="entry name" value="Transferase(Phosphotransferase) domain 1"/>
    <property type="match status" value="1"/>
</dbReference>
<feature type="region of interest" description="Disordered" evidence="1">
    <location>
        <begin position="708"/>
        <end position="754"/>
    </location>
</feature>
<feature type="compositionally biased region" description="Low complexity" evidence="1">
    <location>
        <begin position="50"/>
        <end position="61"/>
    </location>
</feature>
<organism evidence="3 4">
    <name type="scientific">Dentipellis fragilis</name>
    <dbReference type="NCBI Taxonomy" id="205917"/>
    <lineage>
        <taxon>Eukaryota</taxon>
        <taxon>Fungi</taxon>
        <taxon>Dikarya</taxon>
        <taxon>Basidiomycota</taxon>
        <taxon>Agaricomycotina</taxon>
        <taxon>Agaricomycetes</taxon>
        <taxon>Russulales</taxon>
        <taxon>Hericiaceae</taxon>
        <taxon>Dentipellis</taxon>
    </lineage>
</organism>
<dbReference type="PANTHER" id="PTHR38248:SF2">
    <property type="entry name" value="FUNK1 11"/>
    <property type="match status" value="1"/>
</dbReference>
<dbReference type="EMBL" id="SEOQ01000142">
    <property type="protein sequence ID" value="TFY69239.1"/>
    <property type="molecule type" value="Genomic_DNA"/>
</dbReference>
<dbReference type="Pfam" id="PF17667">
    <property type="entry name" value="Pkinase_fungal"/>
    <property type="match status" value="1"/>
</dbReference>
<comment type="caution">
    <text evidence="3">The sequence shown here is derived from an EMBL/GenBank/DDBJ whole genome shotgun (WGS) entry which is preliminary data.</text>
</comment>
<dbReference type="GO" id="GO:0004672">
    <property type="term" value="F:protein kinase activity"/>
    <property type="evidence" value="ECO:0007669"/>
    <property type="project" value="InterPro"/>
</dbReference>
<sequence length="754" mass="85864">MVTLEFNSTTGHINSTAPVHNSAHCSGRIRPIASLQPPTHYHPIIAAVPVSMPSDSTPSDTSNERSTPCNSSVTDFHPLHAKERYFELAGEMTGQFLGPMPVQDFLDEFLPKPSTPCPTNLEPFDFEAVKGFETEFAEAAMDANVCPNFEFHDITNTKDKTFPDALKPDISIIPKRSDASGPPDTNWTNIELFIERKPHLSDPFRDPAPEVDRKKHQFVKYTNAATENRGRMISYAGAQLTTQFRQFCFSISVIEGDEARLMRWDRGGAIVSERSNFVNNPAPLLEFFWRFNHLSLEERGWDTSVSQPTTEEVAMAIEAKIFAEGDQVHKLHIKDDADGVDRYYLVSRPAKYGPGVCGRATRGYIAMDLQKKDRVWLKDSWRIDVEEMPKEFKIYQKLQKNKVSNILECRCGGDIGQQKTRTNEYQGKTWRCGKHRIMPHHHYRLALELIVGRPLKKYSSTKELCVVILDALTGMLIVIFVRAHEFLFIICPSAVGEAYSRADILHRDVSGGNVLITEKGRGVLIDWDLSKDVAAVNTTQRYWRTGTWRYMSIAILRKRPMKTVHEHSDDLESIFWLLVYHVLRYQPSIAKEVNHLEDKLQAIFDSSFKAKDGQVCGGEGKETFLGMFKITSEELKSALHSQLAGLLLDLVHAFYVVYLPPCVITIISEERWKEAHVSLSDMNAIRDIFRRRLAEGVWPENDGAIDPWSTDLKRNDRKRPRAAIEEDSEDTADSDRSTSKHRKKKAVFMRPPFM</sequence>
<name>A0A4Y9Z780_9AGAM</name>
<dbReference type="InterPro" id="IPR040976">
    <property type="entry name" value="Pkinase_fungal"/>
</dbReference>
<dbReference type="PROSITE" id="PS50011">
    <property type="entry name" value="PROTEIN_KINASE_DOM"/>
    <property type="match status" value="1"/>
</dbReference>
<dbReference type="SUPFAM" id="SSF56112">
    <property type="entry name" value="Protein kinase-like (PK-like)"/>
    <property type="match status" value="1"/>
</dbReference>
<feature type="region of interest" description="Disordered" evidence="1">
    <location>
        <begin position="1"/>
        <end position="21"/>
    </location>
</feature>
<feature type="compositionally biased region" description="Polar residues" evidence="1">
    <location>
        <begin position="1"/>
        <end position="19"/>
    </location>
</feature>
<evidence type="ECO:0000259" key="2">
    <source>
        <dbReference type="PROSITE" id="PS50011"/>
    </source>
</evidence>